<dbReference type="AlphaFoldDB" id="A0A2R9SUI2"/>
<evidence type="ECO:0000313" key="1">
    <source>
        <dbReference type="EMBL" id="EFU41024.1"/>
    </source>
</evidence>
<organism evidence="1 2">
    <name type="scientific">Paenibacillus vortex V453</name>
    <dbReference type="NCBI Taxonomy" id="715225"/>
    <lineage>
        <taxon>Bacteria</taxon>
        <taxon>Bacillati</taxon>
        <taxon>Bacillota</taxon>
        <taxon>Bacilli</taxon>
        <taxon>Bacillales</taxon>
        <taxon>Paenibacillaceae</taxon>
        <taxon>Paenibacillus</taxon>
    </lineage>
</organism>
<sequence length="82" mass="9939">MEIGKVLYHSQIPDNLSILDALRSFWTHIQKFMKKIYPEWMIYFLERLTSIDPNELVITFNMMMMQKGFMLYCKRKQILSLS</sequence>
<dbReference type="EMBL" id="ADHJ01000023">
    <property type="protein sequence ID" value="EFU41024.1"/>
    <property type="molecule type" value="Genomic_DNA"/>
</dbReference>
<evidence type="ECO:0000313" key="2">
    <source>
        <dbReference type="Proteomes" id="UP000003094"/>
    </source>
</evidence>
<accession>A0A2R9SUI2</accession>
<protein>
    <submittedName>
        <fullName evidence="1">Uncharacterized protein</fullName>
    </submittedName>
</protein>
<keyword evidence="2" id="KW-1185">Reference proteome</keyword>
<dbReference type="KEGG" id="pvo:PVOR_15364"/>
<comment type="caution">
    <text evidence="1">The sequence shown here is derived from an EMBL/GenBank/DDBJ whole genome shotgun (WGS) entry which is preliminary data.</text>
</comment>
<dbReference type="Proteomes" id="UP000003094">
    <property type="component" value="Unassembled WGS sequence"/>
</dbReference>
<gene>
    <name evidence="1" type="ORF">PVOR_15364</name>
</gene>
<reference evidence="1 2" key="1">
    <citation type="journal article" date="2010" name="BMC Genomics">
        <title>Genome sequence of the pattern forming Paenibacillus vortex bacterium reveals potential for thriving in complex environments.</title>
        <authorList>
            <person name="Sirota-Madi A."/>
            <person name="Olender T."/>
            <person name="Helman Y."/>
            <person name="Ingham C."/>
            <person name="Brainis I."/>
            <person name="Roth D."/>
            <person name="Hagi E."/>
            <person name="Brodsky L."/>
            <person name="Leshkowitz D."/>
            <person name="Galatenko V."/>
            <person name="Nikolaev V."/>
            <person name="Mugasimangalam R.C."/>
            <person name="Bransburg-Zabary S."/>
            <person name="Gutnick D.L."/>
            <person name="Lancet D."/>
            <person name="Ben-Jacob E."/>
        </authorList>
    </citation>
    <scope>NUCLEOTIDE SEQUENCE [LARGE SCALE GENOMIC DNA]</scope>
    <source>
        <strain evidence="1 2">V453</strain>
    </source>
</reference>
<proteinExistence type="predicted"/>
<name>A0A2R9SUI2_9BACL</name>